<dbReference type="PANTHER" id="PTHR34929:SF1">
    <property type="entry name" value="INAF MOTIF CONTAINING 2"/>
    <property type="match status" value="1"/>
</dbReference>
<evidence type="ECO:0000256" key="1">
    <source>
        <dbReference type="SAM" id="MobiDB-lite"/>
    </source>
</evidence>
<proteinExistence type="predicted"/>
<dbReference type="Proteomes" id="UP000829291">
    <property type="component" value="Chromosome 7"/>
</dbReference>
<feature type="region of interest" description="Disordered" evidence="1">
    <location>
        <begin position="231"/>
        <end position="284"/>
    </location>
</feature>
<dbReference type="InParanoid" id="A0A6J0B7Y4"/>
<keyword evidence="2" id="KW-0472">Membrane</keyword>
<feature type="compositionally biased region" description="Basic and acidic residues" evidence="1">
    <location>
        <begin position="380"/>
        <end position="391"/>
    </location>
</feature>
<keyword evidence="3" id="KW-1185">Reference proteome</keyword>
<evidence type="ECO:0000313" key="3">
    <source>
        <dbReference type="Proteomes" id="UP000829291"/>
    </source>
</evidence>
<gene>
    <name evidence="4" type="primary">LOC107216907</name>
</gene>
<feature type="region of interest" description="Disordered" evidence="1">
    <location>
        <begin position="1"/>
        <end position="29"/>
    </location>
</feature>
<sequence length="417" mass="45404">MSKSSEEAGANGPPQDGSGENGGQKDANGIYENRAGTKKIVRVVTVMAYVFSVSFTAILLSAYYVFIWEPPNPKMIQRSRLVSDSHIYLTHYLPDSRENSSEGEPLAATKIDDDLGEKLNLFERITLRKGRQMRSDDGSQRRPNFNDRDNFVGLKYSTTPLADLRGDVSLSSVYLATTASPAGDLSLLETSGTSSRKTEPGENSSPTEFDAPNRATSVKVRVTTAYSRASVYAKPTPGDSGVPRDELEDDVEEGKKSSNLRRIANETARESGGEGKSNIPERLPGITFFATDETNLSTPRPDASSKPSAPSAVDLRGIIYAGLRSKVGNYSHFEVRPGGTVKGNGDAIGDERRGTEAATPGMPSVSNLDENFYDEILEEREDRPALKKDGDDASTTLSKDQPFYAGRNARDRILKRK</sequence>
<dbReference type="AlphaFoldDB" id="A0A6J0B7Y4"/>
<feature type="region of interest" description="Disordered" evidence="1">
    <location>
        <begin position="130"/>
        <end position="150"/>
    </location>
</feature>
<feature type="compositionally biased region" description="Polar residues" evidence="1">
    <location>
        <begin position="188"/>
        <end position="207"/>
    </location>
</feature>
<protein>
    <submittedName>
        <fullName evidence="4">Uncharacterized protein LOC107216907</fullName>
    </submittedName>
</protein>
<dbReference type="RefSeq" id="XP_015509728.1">
    <property type="nucleotide sequence ID" value="XM_015654242.2"/>
</dbReference>
<feature type="transmembrane region" description="Helical" evidence="2">
    <location>
        <begin position="43"/>
        <end position="66"/>
    </location>
</feature>
<dbReference type="GeneID" id="107216907"/>
<evidence type="ECO:0000256" key="2">
    <source>
        <dbReference type="SAM" id="Phobius"/>
    </source>
</evidence>
<dbReference type="KEGG" id="nlo:107216907"/>
<name>A0A6J0B7Y4_NEOLC</name>
<dbReference type="Pfam" id="PF15018">
    <property type="entry name" value="InaF-motif"/>
    <property type="match status" value="1"/>
</dbReference>
<feature type="region of interest" description="Disordered" evidence="1">
    <location>
        <begin position="339"/>
        <end position="410"/>
    </location>
</feature>
<accession>A0A6J0B7Y4</accession>
<dbReference type="OrthoDB" id="8113027at2759"/>
<feature type="compositionally biased region" description="Basic and acidic residues" evidence="1">
    <location>
        <begin position="133"/>
        <end position="150"/>
    </location>
</feature>
<keyword evidence="2" id="KW-0812">Transmembrane</keyword>
<organism evidence="4">
    <name type="scientific">Neodiprion lecontei</name>
    <name type="common">Redheaded pine sawfly</name>
    <dbReference type="NCBI Taxonomy" id="441921"/>
    <lineage>
        <taxon>Eukaryota</taxon>
        <taxon>Metazoa</taxon>
        <taxon>Ecdysozoa</taxon>
        <taxon>Arthropoda</taxon>
        <taxon>Hexapoda</taxon>
        <taxon>Insecta</taxon>
        <taxon>Pterygota</taxon>
        <taxon>Neoptera</taxon>
        <taxon>Endopterygota</taxon>
        <taxon>Hymenoptera</taxon>
        <taxon>Tenthredinoidea</taxon>
        <taxon>Diprionidae</taxon>
        <taxon>Diprioninae</taxon>
        <taxon>Neodiprion</taxon>
    </lineage>
</organism>
<reference evidence="4" key="1">
    <citation type="submission" date="2025-08" db="UniProtKB">
        <authorList>
            <consortium name="RefSeq"/>
        </authorList>
    </citation>
    <scope>IDENTIFICATION</scope>
    <source>
        <tissue evidence="4">Thorax and Abdomen</tissue>
    </source>
</reference>
<feature type="region of interest" description="Disordered" evidence="1">
    <location>
        <begin position="184"/>
        <end position="216"/>
    </location>
</feature>
<evidence type="ECO:0000313" key="4">
    <source>
        <dbReference type="RefSeq" id="XP_015509728.1"/>
    </source>
</evidence>
<keyword evidence="2" id="KW-1133">Transmembrane helix</keyword>
<dbReference type="InterPro" id="IPR029162">
    <property type="entry name" value="InaF-motif"/>
</dbReference>
<feature type="compositionally biased region" description="Basic and acidic residues" evidence="1">
    <location>
        <begin position="263"/>
        <end position="273"/>
    </location>
</feature>
<dbReference type="PANTHER" id="PTHR34929">
    <property type="entry name" value="ZGC:153157"/>
    <property type="match status" value="1"/>
</dbReference>